<name>A0A0J9FVJ9_SPHYA</name>
<gene>
    <name evidence="5" type="ORF">BV87_18815</name>
</gene>
<evidence type="ECO:0000256" key="2">
    <source>
        <dbReference type="ARBA" id="ARBA00022908"/>
    </source>
</evidence>
<dbReference type="Proteomes" id="UP000037029">
    <property type="component" value="Chromosome"/>
</dbReference>
<dbReference type="InterPro" id="IPR038488">
    <property type="entry name" value="Integrase_DNA-bd_sf"/>
</dbReference>
<dbReference type="AlphaFoldDB" id="A0A0J9FVJ9"/>
<dbReference type="SUPFAM" id="SSF56349">
    <property type="entry name" value="DNA breaking-rejoining enzymes"/>
    <property type="match status" value="1"/>
</dbReference>
<feature type="domain" description="Integrase DNA-binding" evidence="4">
    <location>
        <begin position="26"/>
        <end position="96"/>
    </location>
</feature>
<accession>A0A0J9FVJ9</accession>
<dbReference type="RefSeq" id="WP_053094326.1">
    <property type="nucleotide sequence ID" value="NZ_CP020925.1"/>
</dbReference>
<evidence type="ECO:0000259" key="4">
    <source>
        <dbReference type="Pfam" id="PF13356"/>
    </source>
</evidence>
<evidence type="ECO:0000256" key="1">
    <source>
        <dbReference type="ARBA" id="ARBA00008857"/>
    </source>
</evidence>
<dbReference type="PANTHER" id="PTHR30629:SF2">
    <property type="entry name" value="PROPHAGE INTEGRASE INTS-RELATED"/>
    <property type="match status" value="1"/>
</dbReference>
<dbReference type="GO" id="GO:0003677">
    <property type="term" value="F:DNA binding"/>
    <property type="evidence" value="ECO:0007669"/>
    <property type="project" value="UniProtKB-KW"/>
</dbReference>
<sequence>MATGKISKRTVDAFRDEGTAGFLWDVDLKGFGLKVTTAGNAIYVLQYRLGGREAKTRRFTIGNHGSPWTPVTARTEAERLSIFVAQGIDPQEVDRQRRREAVDLAFSTYVGTFANSYRGSGWANLIERSAKLHITPILGSKPLPNITRADVVSVFDRMPDAQAANRRNVFAVLRRMFKWAVTPN</sequence>
<dbReference type="Pfam" id="PF13356">
    <property type="entry name" value="Arm-DNA-bind_3"/>
    <property type="match status" value="1"/>
</dbReference>
<dbReference type="Gene3D" id="3.30.160.390">
    <property type="entry name" value="Integrase, DNA-binding domain"/>
    <property type="match status" value="1"/>
</dbReference>
<evidence type="ECO:0000313" key="5">
    <source>
        <dbReference type="EMBL" id="ATP20241.1"/>
    </source>
</evidence>
<dbReference type="InterPro" id="IPR050808">
    <property type="entry name" value="Phage_Integrase"/>
</dbReference>
<dbReference type="InterPro" id="IPR011010">
    <property type="entry name" value="DNA_brk_join_enz"/>
</dbReference>
<reference evidence="5 6" key="1">
    <citation type="submission" date="2017-04" db="EMBL/GenBank/DDBJ databases">
        <title>Characterization, genome and methylation analysis of a phthalic acid esters degrading strain Sphingobium yanoikuyae SHJ.</title>
        <authorList>
            <person name="Feng L."/>
        </authorList>
    </citation>
    <scope>NUCLEOTIDE SEQUENCE [LARGE SCALE GENOMIC DNA]</scope>
    <source>
        <strain evidence="5 6">SHJ</strain>
    </source>
</reference>
<dbReference type="PANTHER" id="PTHR30629">
    <property type="entry name" value="PROPHAGE INTEGRASE"/>
    <property type="match status" value="1"/>
</dbReference>
<keyword evidence="2" id="KW-0229">DNA integration</keyword>
<protein>
    <recommendedName>
        <fullName evidence="4">Integrase DNA-binding domain-containing protein</fullName>
    </recommendedName>
</protein>
<evidence type="ECO:0000256" key="3">
    <source>
        <dbReference type="ARBA" id="ARBA00023125"/>
    </source>
</evidence>
<dbReference type="InterPro" id="IPR025166">
    <property type="entry name" value="Integrase_DNA_bind_dom"/>
</dbReference>
<comment type="similarity">
    <text evidence="1">Belongs to the 'phage' integrase family.</text>
</comment>
<proteinExistence type="inferred from homology"/>
<dbReference type="EMBL" id="CP020925">
    <property type="protein sequence ID" value="ATP20241.1"/>
    <property type="molecule type" value="Genomic_DNA"/>
</dbReference>
<organism evidence="5 6">
    <name type="scientific">Sphingobium yanoikuyae</name>
    <name type="common">Sphingomonas yanoikuyae</name>
    <dbReference type="NCBI Taxonomy" id="13690"/>
    <lineage>
        <taxon>Bacteria</taxon>
        <taxon>Pseudomonadati</taxon>
        <taxon>Pseudomonadota</taxon>
        <taxon>Alphaproteobacteria</taxon>
        <taxon>Sphingomonadales</taxon>
        <taxon>Sphingomonadaceae</taxon>
        <taxon>Sphingobium</taxon>
    </lineage>
</organism>
<dbReference type="GO" id="GO:0015074">
    <property type="term" value="P:DNA integration"/>
    <property type="evidence" value="ECO:0007669"/>
    <property type="project" value="UniProtKB-KW"/>
</dbReference>
<dbReference type="Gene3D" id="1.10.150.130">
    <property type="match status" value="1"/>
</dbReference>
<keyword evidence="3" id="KW-0238">DNA-binding</keyword>
<dbReference type="InterPro" id="IPR010998">
    <property type="entry name" value="Integrase_recombinase_N"/>
</dbReference>
<evidence type="ECO:0000313" key="6">
    <source>
        <dbReference type="Proteomes" id="UP000037029"/>
    </source>
</evidence>